<evidence type="ECO:0000313" key="1">
    <source>
        <dbReference type="EMBL" id="MFC5751204.1"/>
    </source>
</evidence>
<evidence type="ECO:0000313" key="2">
    <source>
        <dbReference type="Proteomes" id="UP001596074"/>
    </source>
</evidence>
<comment type="caution">
    <text evidence="1">The sequence shown here is derived from an EMBL/GenBank/DDBJ whole genome shotgun (WGS) entry which is preliminary data.</text>
</comment>
<organism evidence="1 2">
    <name type="scientific">Actinomadura rugatobispora</name>
    <dbReference type="NCBI Taxonomy" id="1994"/>
    <lineage>
        <taxon>Bacteria</taxon>
        <taxon>Bacillati</taxon>
        <taxon>Actinomycetota</taxon>
        <taxon>Actinomycetes</taxon>
        <taxon>Streptosporangiales</taxon>
        <taxon>Thermomonosporaceae</taxon>
        <taxon>Actinomadura</taxon>
    </lineage>
</organism>
<proteinExistence type="predicted"/>
<evidence type="ECO:0008006" key="3">
    <source>
        <dbReference type="Google" id="ProtNLM"/>
    </source>
</evidence>
<keyword evidence="2" id="KW-1185">Reference proteome</keyword>
<name>A0ABW1A6X3_9ACTN</name>
<dbReference type="RefSeq" id="WP_378287099.1">
    <property type="nucleotide sequence ID" value="NZ_JBHSON010000065.1"/>
</dbReference>
<protein>
    <recommendedName>
        <fullName evidence="3">DNA-binding protein</fullName>
    </recommendedName>
</protein>
<sequence length="652" mass="70299">MTTTVDDDRLPYALYGLIDAMGLWRAGTLQTIAMTGGLLTGDLEPPDGEDLPTAGGGTWTQFIGRIGAVALRAAAPSTREERRERLLAFLETWAATPFADPEAPLRLGVAETEHWTARDEHGTAVAVYWDFGNWSRRRFVDLRRGEGTPPALGPISEIEDVPRGWGGPGQLRALVGLVRERGPMPWDPAAVKALAGGTGMSRAAAALTLAGIPGTNSYSKPFLDAGERSVLKIKTAEAADVLTELGGLGTLGRLDLLANVLPADPAELWEPGGALALAERIAEAWRRRYGRRPSVPEKTLNAAMKVSGSSLSAADICAVFADPRSEARLTRDVDTSLEETDYGLWAGGEGQRRFVEVLNALPRLVRWAYAELPAGDPVRGGVPEAVALVRERLSHPGLILDAGALSSIGNTIAALQQKFGTVPYPLLPGYPTADDGLSIAAPAKRGLIPHVFFRPALYDGTDQRARLLSAEPLFTDQSLRAFEWLRDGLCDRIVERIGSGGLPDGRYEPDPLAVVPDLVARVAERHGLTEDAARLYLQLLALPAPTDGDVRKWNAWKAPRHEQAETDLVDASLVVRGHRPRAGRTVFLPGGWAAAKKAKPLETWKADLLGVKLSDDRSKVETDTVDLPLTLPDLFAQAWQRVEDGDGPRRIA</sequence>
<dbReference type="EMBL" id="JBHSON010000065">
    <property type="protein sequence ID" value="MFC5751204.1"/>
    <property type="molecule type" value="Genomic_DNA"/>
</dbReference>
<accession>A0ABW1A6X3</accession>
<gene>
    <name evidence="1" type="ORF">ACFPZN_36785</name>
</gene>
<reference evidence="2" key="1">
    <citation type="journal article" date="2019" name="Int. J. Syst. Evol. Microbiol.">
        <title>The Global Catalogue of Microorganisms (GCM) 10K type strain sequencing project: providing services to taxonomists for standard genome sequencing and annotation.</title>
        <authorList>
            <consortium name="The Broad Institute Genomics Platform"/>
            <consortium name="The Broad Institute Genome Sequencing Center for Infectious Disease"/>
            <person name="Wu L."/>
            <person name="Ma J."/>
        </authorList>
    </citation>
    <scope>NUCLEOTIDE SEQUENCE [LARGE SCALE GENOMIC DNA]</scope>
    <source>
        <strain evidence="2">KCTC 42087</strain>
    </source>
</reference>
<dbReference type="Proteomes" id="UP001596074">
    <property type="component" value="Unassembled WGS sequence"/>
</dbReference>